<gene>
    <name evidence="2" type="ORF">g.163480</name>
</gene>
<dbReference type="EMBL" id="GGMR01018593">
    <property type="protein sequence ID" value="MBY31212.1"/>
    <property type="molecule type" value="Transcribed_RNA"/>
</dbReference>
<dbReference type="PROSITE" id="PS51144">
    <property type="entry name" value="ALPHA_CA_2"/>
    <property type="match status" value="1"/>
</dbReference>
<dbReference type="Gene3D" id="3.10.200.10">
    <property type="entry name" value="Alpha carbonic anhydrase"/>
    <property type="match status" value="1"/>
</dbReference>
<sequence>MTIEPKVSRFIDSWVHSSSPLDIDLDNATPIILPPLIWSESETIPLKMSVRNIGMTCNVDAEYSGPRPSLSGSILQYPYEFSSFHFHWGKSILPYTGFFGLLVLQYS</sequence>
<feature type="domain" description="Alpha-carbonic anhydrase" evidence="1">
    <location>
        <begin position="1"/>
        <end position="107"/>
    </location>
</feature>
<dbReference type="InterPro" id="IPR036398">
    <property type="entry name" value="CA_dom_sf"/>
</dbReference>
<reference evidence="2" key="1">
    <citation type="submission" date="2018-04" db="EMBL/GenBank/DDBJ databases">
        <title>Transcriptome of Schizaphis graminum biotype I.</title>
        <authorList>
            <person name="Scully E.D."/>
            <person name="Geib S.M."/>
            <person name="Palmer N.A."/>
            <person name="Koch K."/>
            <person name="Bradshaw J."/>
            <person name="Heng-Moss T."/>
            <person name="Sarath G."/>
        </authorList>
    </citation>
    <scope>NUCLEOTIDE SEQUENCE</scope>
</reference>
<proteinExistence type="predicted"/>
<organism evidence="2">
    <name type="scientific">Schizaphis graminum</name>
    <name type="common">Green bug aphid</name>
    <dbReference type="NCBI Taxonomy" id="13262"/>
    <lineage>
        <taxon>Eukaryota</taxon>
        <taxon>Metazoa</taxon>
        <taxon>Ecdysozoa</taxon>
        <taxon>Arthropoda</taxon>
        <taxon>Hexapoda</taxon>
        <taxon>Insecta</taxon>
        <taxon>Pterygota</taxon>
        <taxon>Neoptera</taxon>
        <taxon>Paraneoptera</taxon>
        <taxon>Hemiptera</taxon>
        <taxon>Sternorrhyncha</taxon>
        <taxon>Aphidomorpha</taxon>
        <taxon>Aphidoidea</taxon>
        <taxon>Aphididae</taxon>
        <taxon>Aphidini</taxon>
        <taxon>Schizaphis</taxon>
    </lineage>
</organism>
<protein>
    <recommendedName>
        <fullName evidence="1">Alpha-carbonic anhydrase domain-containing protein</fullName>
    </recommendedName>
</protein>
<dbReference type="SUPFAM" id="SSF51069">
    <property type="entry name" value="Carbonic anhydrase"/>
    <property type="match status" value="1"/>
</dbReference>
<accession>A0A2S2PP26</accession>
<dbReference type="AlphaFoldDB" id="A0A2S2PP26"/>
<evidence type="ECO:0000259" key="1">
    <source>
        <dbReference type="PROSITE" id="PS51144"/>
    </source>
</evidence>
<dbReference type="Pfam" id="PF00194">
    <property type="entry name" value="Carb_anhydrase"/>
    <property type="match status" value="1"/>
</dbReference>
<dbReference type="InterPro" id="IPR001148">
    <property type="entry name" value="CA_dom"/>
</dbReference>
<name>A0A2S2PP26_SCHGA</name>
<evidence type="ECO:0000313" key="2">
    <source>
        <dbReference type="EMBL" id="MBY31212.1"/>
    </source>
</evidence>